<name>A0A9P1N5S5_9PELO</name>
<evidence type="ECO:0000313" key="3">
    <source>
        <dbReference type="EMBL" id="CAI5452260.1"/>
    </source>
</evidence>
<comment type="caution">
    <text evidence="3">The sequence shown here is derived from an EMBL/GenBank/DDBJ whole genome shotgun (WGS) entry which is preliminary data.</text>
</comment>
<dbReference type="AlphaFoldDB" id="A0A9P1N5S5"/>
<evidence type="ECO:0000313" key="4">
    <source>
        <dbReference type="Proteomes" id="UP001152747"/>
    </source>
</evidence>
<organism evidence="3 4">
    <name type="scientific">Caenorhabditis angaria</name>
    <dbReference type="NCBI Taxonomy" id="860376"/>
    <lineage>
        <taxon>Eukaryota</taxon>
        <taxon>Metazoa</taxon>
        <taxon>Ecdysozoa</taxon>
        <taxon>Nematoda</taxon>
        <taxon>Chromadorea</taxon>
        <taxon>Rhabditida</taxon>
        <taxon>Rhabditina</taxon>
        <taxon>Rhabditomorpha</taxon>
        <taxon>Rhabditoidea</taxon>
        <taxon>Rhabditidae</taxon>
        <taxon>Peloderinae</taxon>
        <taxon>Caenorhabditis</taxon>
    </lineage>
</organism>
<dbReference type="OrthoDB" id="5856355at2759"/>
<keyword evidence="1" id="KW-0175">Coiled coil</keyword>
<evidence type="ECO:0000256" key="2">
    <source>
        <dbReference type="SAM" id="MobiDB-lite"/>
    </source>
</evidence>
<protein>
    <submittedName>
        <fullName evidence="3">Uncharacterized protein</fullName>
    </submittedName>
</protein>
<evidence type="ECO:0000256" key="1">
    <source>
        <dbReference type="SAM" id="Coils"/>
    </source>
</evidence>
<feature type="region of interest" description="Disordered" evidence="2">
    <location>
        <begin position="329"/>
        <end position="355"/>
    </location>
</feature>
<feature type="coiled-coil region" evidence="1">
    <location>
        <begin position="19"/>
        <end position="67"/>
    </location>
</feature>
<sequence>MSTSDLILDVETQRRLEYTRQKLLRIEQLNEQLKKVRKLNTANEEKLERLEIRRVSLEKDASRLASVSLQNEALLDCELLKSMDDNPRDMEMICAEQFKVKMSQLKSLLNEIIVRTCFNEKAMCTEIGHQESEFELRLNEAIQQRKIEMKKSETFQEKARILLIEQANLYENVKTLEGNQEKFEASKWLLNVEKRRLSDILDRTKREPKLGKTKKLLPDKVGELTADKMLSTLASLSHSHLENSYENEEEDHRKITSTYHSWSSVDFAENASDIENLCDNNIDFKPARFVDRSVSQEACRTHRSSKKEIGKSSGEEDLDSIRILHEEIDEIPDEKGHRNNIKPPVAPKGKHCPVHGNMKKVEKEVPKMNGIDLMKLISQVIEKEYGTS</sequence>
<dbReference type="EMBL" id="CANHGI010000005">
    <property type="protein sequence ID" value="CAI5452260.1"/>
    <property type="molecule type" value="Genomic_DNA"/>
</dbReference>
<proteinExistence type="predicted"/>
<gene>
    <name evidence="3" type="ORF">CAMP_LOCUS14897</name>
</gene>
<accession>A0A9P1N5S5</accession>
<reference evidence="3" key="1">
    <citation type="submission" date="2022-11" db="EMBL/GenBank/DDBJ databases">
        <authorList>
            <person name="Kikuchi T."/>
        </authorList>
    </citation>
    <scope>NUCLEOTIDE SEQUENCE</scope>
    <source>
        <strain evidence="3">PS1010</strain>
    </source>
</reference>
<dbReference type="Proteomes" id="UP001152747">
    <property type="component" value="Unassembled WGS sequence"/>
</dbReference>
<keyword evidence="4" id="KW-1185">Reference proteome</keyword>